<dbReference type="Proteomes" id="UP000199439">
    <property type="component" value="Unassembled WGS sequence"/>
</dbReference>
<dbReference type="OrthoDB" id="214150at2"/>
<dbReference type="Pfam" id="PF08818">
    <property type="entry name" value="DUF1801"/>
    <property type="match status" value="1"/>
</dbReference>
<protein>
    <submittedName>
        <fullName evidence="2">Uncharacterized conserved protein YdeI, YjbR/CyaY-like superfamily, DUF1801 family</fullName>
    </submittedName>
</protein>
<dbReference type="InterPro" id="IPR014922">
    <property type="entry name" value="YdhG-like"/>
</dbReference>
<dbReference type="Pfam" id="PF13376">
    <property type="entry name" value="OmdA"/>
    <property type="match status" value="1"/>
</dbReference>
<evidence type="ECO:0000313" key="2">
    <source>
        <dbReference type="EMBL" id="SFD20741.1"/>
    </source>
</evidence>
<accession>A0A1I1QF52</accession>
<dbReference type="STRING" id="870482.SAMN04487987_106104"/>
<dbReference type="Gene3D" id="3.90.1150.200">
    <property type="match status" value="1"/>
</dbReference>
<reference evidence="3" key="1">
    <citation type="submission" date="2016-10" db="EMBL/GenBank/DDBJ databases">
        <authorList>
            <person name="Varghese N."/>
            <person name="Submissions S."/>
        </authorList>
    </citation>
    <scope>NUCLEOTIDE SEQUENCE [LARGE SCALE GENOMIC DNA]</scope>
    <source>
        <strain evidence="3">DSM 25730</strain>
    </source>
</reference>
<evidence type="ECO:0000259" key="1">
    <source>
        <dbReference type="Pfam" id="PF08818"/>
    </source>
</evidence>
<name>A0A1I1QF52_9FLAO</name>
<gene>
    <name evidence="2" type="ORF">SAMN04487987_106104</name>
</gene>
<dbReference type="SUPFAM" id="SSF159888">
    <property type="entry name" value="YdhG-like"/>
    <property type="match status" value="1"/>
</dbReference>
<organism evidence="2 3">
    <name type="scientific">Algibacter pectinivorans</name>
    <dbReference type="NCBI Taxonomy" id="870482"/>
    <lineage>
        <taxon>Bacteria</taxon>
        <taxon>Pseudomonadati</taxon>
        <taxon>Bacteroidota</taxon>
        <taxon>Flavobacteriia</taxon>
        <taxon>Flavobacteriales</taxon>
        <taxon>Flavobacteriaceae</taxon>
        <taxon>Algibacter</taxon>
    </lineage>
</organism>
<sequence>MKKIYSVEEYIEEHSNFSAALRLLRTLILATQVEEAIKWNAPIYMVNGKNVLGLGAFKNHFCIWFFNGVFLKDTHNVLINAQENKTKALRQMRFETIESIDKNIVLAYVKEAIENQKLGKEIKPTRTTKKDITIPLELKAELNANPTLNHAFKNLTPSKQREYCAYIDTAKRKATKQTRLEKITPMILNNKGLHDKYKNC</sequence>
<feature type="domain" description="YdhG-like" evidence="1">
    <location>
        <begin position="19"/>
        <end position="113"/>
    </location>
</feature>
<evidence type="ECO:0000313" key="3">
    <source>
        <dbReference type="Proteomes" id="UP000199439"/>
    </source>
</evidence>
<dbReference type="AlphaFoldDB" id="A0A1I1QF52"/>
<dbReference type="RefSeq" id="WP_092851842.1">
    <property type="nucleotide sequence ID" value="NZ_FOMI01000006.1"/>
</dbReference>
<proteinExistence type="predicted"/>
<keyword evidence="3" id="KW-1185">Reference proteome</keyword>
<dbReference type="EMBL" id="FOMI01000006">
    <property type="protein sequence ID" value="SFD20741.1"/>
    <property type="molecule type" value="Genomic_DNA"/>
</dbReference>
<dbReference type="InterPro" id="IPR016786">
    <property type="entry name" value="YdeI_bac"/>
</dbReference>
<dbReference type="PIRSF" id="PIRSF021308">
    <property type="entry name" value="UCP021308"/>
    <property type="match status" value="1"/>
</dbReference>